<accession>A0A502F486</accession>
<dbReference type="InterPro" id="IPR009057">
    <property type="entry name" value="Homeodomain-like_sf"/>
</dbReference>
<sequence length="373" mass="40661">MRRICPARCRICTLPAKASRRGRRARMTMTSSAPGFLDGYLVVDVRDPDELGADSGVSRRFPSYNNAHRYRLRRPPPADRPEVLTRLAMHRAGDLLAGYVGDTFGTEVEVAGPGLQRYCLGMVLAGSMQLRPPNGEAVDADPGRGLIYRGEAGTRFLTEDGCARWNLWIEAQRVERALEGLLGRPPRGALAFAPALDLGAGGGASLKGLMDLLSREVARPDGMAANPLTLASVTDLVVQTMLLGLPHSQRDALERQRREAVVPGTLRRAEAFMRASADQALSLAEVAAAAGCSLRALYAAFRRFRDTTPLAALQAIRLEEVRAALARASEGEAVMAVARRHGFTNRSRLAAAWTRRFGEPLPRDRDRRPRSTD</sequence>
<dbReference type="GO" id="GO:0043565">
    <property type="term" value="F:sequence-specific DNA binding"/>
    <property type="evidence" value="ECO:0007669"/>
    <property type="project" value="InterPro"/>
</dbReference>
<dbReference type="GO" id="GO:0003700">
    <property type="term" value="F:DNA-binding transcription factor activity"/>
    <property type="evidence" value="ECO:0007669"/>
    <property type="project" value="InterPro"/>
</dbReference>
<dbReference type="SUPFAM" id="SSF46689">
    <property type="entry name" value="Homeodomain-like"/>
    <property type="match status" value="1"/>
</dbReference>
<proteinExistence type="predicted"/>
<organism evidence="5 6">
    <name type="scientific">Muricoccus nepalensis</name>
    <dbReference type="NCBI Taxonomy" id="1854500"/>
    <lineage>
        <taxon>Bacteria</taxon>
        <taxon>Pseudomonadati</taxon>
        <taxon>Pseudomonadota</taxon>
        <taxon>Alphaproteobacteria</taxon>
        <taxon>Acetobacterales</taxon>
        <taxon>Roseomonadaceae</taxon>
        <taxon>Muricoccus</taxon>
    </lineage>
</organism>
<evidence type="ECO:0000256" key="2">
    <source>
        <dbReference type="ARBA" id="ARBA00023125"/>
    </source>
</evidence>
<keyword evidence="1" id="KW-0805">Transcription regulation</keyword>
<dbReference type="Proteomes" id="UP000317078">
    <property type="component" value="Unassembled WGS sequence"/>
</dbReference>
<protein>
    <submittedName>
        <fullName evidence="5">AraC family transcriptional regulator</fullName>
    </submittedName>
</protein>
<name>A0A502F486_9PROT</name>
<reference evidence="5 6" key="1">
    <citation type="journal article" date="2019" name="Environ. Microbiol.">
        <title>Species interactions and distinct microbial communities in high Arctic permafrost affected cryosols are associated with the CH4 and CO2 gas fluxes.</title>
        <authorList>
            <person name="Altshuler I."/>
            <person name="Hamel J."/>
            <person name="Turney S."/>
            <person name="Magnuson E."/>
            <person name="Levesque R."/>
            <person name="Greer C."/>
            <person name="Whyte L.G."/>
        </authorList>
    </citation>
    <scope>NUCLEOTIDE SEQUENCE [LARGE SCALE GENOMIC DNA]</scope>
    <source>
        <strain evidence="5 6">S9.3B</strain>
    </source>
</reference>
<dbReference type="PANTHER" id="PTHR46796">
    <property type="entry name" value="HTH-TYPE TRANSCRIPTIONAL ACTIVATOR RHAS-RELATED"/>
    <property type="match status" value="1"/>
</dbReference>
<feature type="domain" description="HTH araC/xylS-type" evidence="4">
    <location>
        <begin position="267"/>
        <end position="367"/>
    </location>
</feature>
<dbReference type="OrthoDB" id="9802263at2"/>
<dbReference type="PANTHER" id="PTHR46796:SF12">
    <property type="entry name" value="HTH-TYPE DNA-BINDING TRANSCRIPTIONAL ACTIVATOR EUTR"/>
    <property type="match status" value="1"/>
</dbReference>
<evidence type="ECO:0000256" key="1">
    <source>
        <dbReference type="ARBA" id="ARBA00023015"/>
    </source>
</evidence>
<dbReference type="Gene3D" id="1.10.10.60">
    <property type="entry name" value="Homeodomain-like"/>
    <property type="match status" value="1"/>
</dbReference>
<keyword evidence="3" id="KW-0804">Transcription</keyword>
<gene>
    <name evidence="5" type="ORF">EAH89_27730</name>
</gene>
<dbReference type="InterPro" id="IPR018060">
    <property type="entry name" value="HTH_AraC"/>
</dbReference>
<evidence type="ECO:0000313" key="5">
    <source>
        <dbReference type="EMBL" id="TPG44212.1"/>
    </source>
</evidence>
<dbReference type="Pfam" id="PF14525">
    <property type="entry name" value="AraC_binding_2"/>
    <property type="match status" value="1"/>
</dbReference>
<evidence type="ECO:0000313" key="6">
    <source>
        <dbReference type="Proteomes" id="UP000317078"/>
    </source>
</evidence>
<dbReference type="InterPro" id="IPR035418">
    <property type="entry name" value="AraC-bd_2"/>
</dbReference>
<keyword evidence="6" id="KW-1185">Reference proteome</keyword>
<dbReference type="Pfam" id="PF12833">
    <property type="entry name" value="HTH_18"/>
    <property type="match status" value="1"/>
</dbReference>
<dbReference type="AlphaFoldDB" id="A0A502F486"/>
<comment type="caution">
    <text evidence="5">The sequence shown here is derived from an EMBL/GenBank/DDBJ whole genome shotgun (WGS) entry which is preliminary data.</text>
</comment>
<dbReference type="EMBL" id="RCZP01000057">
    <property type="protein sequence ID" value="TPG44212.1"/>
    <property type="molecule type" value="Genomic_DNA"/>
</dbReference>
<keyword evidence="2" id="KW-0238">DNA-binding</keyword>
<dbReference type="PROSITE" id="PS01124">
    <property type="entry name" value="HTH_ARAC_FAMILY_2"/>
    <property type="match status" value="1"/>
</dbReference>
<dbReference type="InterPro" id="IPR050204">
    <property type="entry name" value="AraC_XylS_family_regulators"/>
</dbReference>
<dbReference type="SMART" id="SM00342">
    <property type="entry name" value="HTH_ARAC"/>
    <property type="match status" value="1"/>
</dbReference>
<evidence type="ECO:0000259" key="4">
    <source>
        <dbReference type="PROSITE" id="PS01124"/>
    </source>
</evidence>
<evidence type="ECO:0000256" key="3">
    <source>
        <dbReference type="ARBA" id="ARBA00023163"/>
    </source>
</evidence>